<sequence>MPLPPYTYECRDAAPGHQKRWVKNAVDIFNADPRDRLISRAEKQRILGELSRELTLSECSVSDNKNVLRLREFLQGKNHKISDNEIQFLIYHALLRQGLQAPNTPLWKDPVILAHEKPLSYLQKCALEQVTAQDEELKRLLPTPPFEKSRPKPSIKIRCKSARGPSAAAKTDIGDSSNKENSSHMAGDAAQKDGERSMANPASGSSDTSTMHVIQLAFKRAHEAVKTCKDTPGLRQDLAILRDYLAPILNNSEESWCLVALEVAIGEESFANSVFDAISTTLDKVAHCIMPSNATTQSSQTPGREESSTPGEDKSSKRRASMPAPGNSLNSKRLRIQDGDTSSSVGDASDPQLPKTTMDRTYQIRSVADHFAQRCPSSVSEDKLFALWSLKMWVRLGLNTIQLSKMVTSARRLQQSRSSAPVKRYGMYPAFRGGGCNRKVSMAHNGNLESFLRAKERLLSDTGEQDMKWRVLDLNVGVWLEVGLTLGKILEELENIVNQLKGITTEEQMKMHWGSEDLGVLDKWLDETDDEFFIDFSFIAWIGVITKAPTMLDPISGLFIGAAALMLAFYGPYVYWISHGPTLDEWRERELAADRRRLREVIREENRAADAAMLRQLTERAAEIKARKDMQMEKANGKDQSEKKTA</sequence>
<dbReference type="EMBL" id="MU842928">
    <property type="protein sequence ID" value="KAK2025834.1"/>
    <property type="molecule type" value="Genomic_DNA"/>
</dbReference>
<evidence type="ECO:0000256" key="1">
    <source>
        <dbReference type="SAM" id="MobiDB-lite"/>
    </source>
</evidence>
<evidence type="ECO:0000313" key="3">
    <source>
        <dbReference type="EMBL" id="KAK2025834.1"/>
    </source>
</evidence>
<keyword evidence="2" id="KW-0472">Membrane</keyword>
<feature type="compositionally biased region" description="Basic residues" evidence="1">
    <location>
        <begin position="151"/>
        <end position="161"/>
    </location>
</feature>
<comment type="caution">
    <text evidence="3">The sequence shown here is derived from an EMBL/GenBank/DDBJ whole genome shotgun (WGS) entry which is preliminary data.</text>
</comment>
<evidence type="ECO:0000256" key="2">
    <source>
        <dbReference type="SAM" id="Phobius"/>
    </source>
</evidence>
<feature type="compositionally biased region" description="Polar residues" evidence="1">
    <location>
        <begin position="292"/>
        <end position="302"/>
    </location>
</feature>
<evidence type="ECO:0000313" key="4">
    <source>
        <dbReference type="Proteomes" id="UP001232148"/>
    </source>
</evidence>
<reference evidence="3" key="1">
    <citation type="submission" date="2021-06" db="EMBL/GenBank/DDBJ databases">
        <title>Comparative genomics, transcriptomics and evolutionary studies reveal genomic signatures of adaptation to plant cell wall in hemibiotrophic fungi.</title>
        <authorList>
            <consortium name="DOE Joint Genome Institute"/>
            <person name="Baroncelli R."/>
            <person name="Diaz J.F."/>
            <person name="Benocci T."/>
            <person name="Peng M."/>
            <person name="Battaglia E."/>
            <person name="Haridas S."/>
            <person name="Andreopoulos W."/>
            <person name="Labutti K."/>
            <person name="Pangilinan J."/>
            <person name="Floch G.L."/>
            <person name="Makela M.R."/>
            <person name="Henrissat B."/>
            <person name="Grigoriev I.V."/>
            <person name="Crouch J.A."/>
            <person name="De Vries R.P."/>
            <person name="Sukno S.A."/>
            <person name="Thon M.R."/>
        </authorList>
    </citation>
    <scope>NUCLEOTIDE SEQUENCE</scope>
    <source>
        <strain evidence="3">MAFF235873</strain>
    </source>
</reference>
<feature type="compositionally biased region" description="Polar residues" evidence="1">
    <location>
        <begin position="200"/>
        <end position="209"/>
    </location>
</feature>
<protein>
    <submittedName>
        <fullName evidence="3">Uncharacterized protein</fullName>
    </submittedName>
</protein>
<keyword evidence="2" id="KW-0812">Transmembrane</keyword>
<keyword evidence="2" id="KW-1133">Transmembrane helix</keyword>
<dbReference type="AlphaFoldDB" id="A0AAD9HDB9"/>
<feature type="compositionally biased region" description="Basic and acidic residues" evidence="1">
    <location>
        <begin position="303"/>
        <end position="315"/>
    </location>
</feature>
<keyword evidence="4" id="KW-1185">Reference proteome</keyword>
<dbReference type="Proteomes" id="UP001232148">
    <property type="component" value="Unassembled WGS sequence"/>
</dbReference>
<organism evidence="3 4">
    <name type="scientific">Colletotrichum zoysiae</name>
    <dbReference type="NCBI Taxonomy" id="1216348"/>
    <lineage>
        <taxon>Eukaryota</taxon>
        <taxon>Fungi</taxon>
        <taxon>Dikarya</taxon>
        <taxon>Ascomycota</taxon>
        <taxon>Pezizomycotina</taxon>
        <taxon>Sordariomycetes</taxon>
        <taxon>Hypocreomycetidae</taxon>
        <taxon>Glomerellales</taxon>
        <taxon>Glomerellaceae</taxon>
        <taxon>Colletotrichum</taxon>
        <taxon>Colletotrichum graminicola species complex</taxon>
    </lineage>
</organism>
<feature type="region of interest" description="Disordered" evidence="1">
    <location>
        <begin position="625"/>
        <end position="646"/>
    </location>
</feature>
<feature type="transmembrane region" description="Helical" evidence="2">
    <location>
        <begin position="555"/>
        <end position="577"/>
    </location>
</feature>
<name>A0AAD9HDB9_9PEZI</name>
<gene>
    <name evidence="3" type="ORF">LX32DRAFT_696077</name>
</gene>
<feature type="region of interest" description="Disordered" evidence="1">
    <location>
        <begin position="292"/>
        <end position="355"/>
    </location>
</feature>
<proteinExistence type="predicted"/>
<accession>A0AAD9HDB9</accession>
<feature type="region of interest" description="Disordered" evidence="1">
    <location>
        <begin position="138"/>
        <end position="209"/>
    </location>
</feature>